<comment type="similarity">
    <text evidence="10">In the C-terminal section; belongs to the DAO family.</text>
</comment>
<comment type="similarity">
    <text evidence="10">In the N-terminal section; belongs to the methyltransferase superfamily. tRNA (mnm(5)s(2)U34)-methyltransferase family.</text>
</comment>
<dbReference type="EC" id="2.1.1.61" evidence="10"/>
<dbReference type="InterPro" id="IPR047785">
    <property type="entry name" value="tRNA_MNMC2"/>
</dbReference>
<keyword evidence="8 10" id="KW-0560">Oxidoreductase</keyword>
<dbReference type="GO" id="GO:0002098">
    <property type="term" value="P:tRNA wobble uridine modification"/>
    <property type="evidence" value="ECO:0007669"/>
    <property type="project" value="TreeGrafter"/>
</dbReference>
<evidence type="ECO:0000256" key="6">
    <source>
        <dbReference type="ARBA" id="ARBA00022694"/>
    </source>
</evidence>
<dbReference type="EC" id="1.5.-.-" evidence="10"/>
<evidence type="ECO:0000259" key="11">
    <source>
        <dbReference type="Pfam" id="PF01266"/>
    </source>
</evidence>
<dbReference type="AlphaFoldDB" id="A0AB39HIB6"/>
<protein>
    <recommendedName>
        <fullName evidence="10">tRNA 5-methylaminomethyl-2-thiouridine biosynthesis bifunctional protein MnmC</fullName>
        <shortName evidence="10">tRNA mnm(5)s(2)U biosynthesis bifunctional protein</shortName>
    </recommendedName>
    <domain>
        <recommendedName>
            <fullName evidence="10">tRNA (mnm(5)s(2)U34)-methyltransferase</fullName>
            <ecNumber evidence="10">2.1.1.61</ecNumber>
        </recommendedName>
    </domain>
    <domain>
        <recommendedName>
            <fullName evidence="10">FAD-dependent cmnm(5)s(2)U34 oxidoreductase</fullName>
            <ecNumber evidence="10">1.5.-.-</ecNumber>
        </recommendedName>
    </domain>
</protein>
<dbReference type="Gene3D" id="3.30.9.10">
    <property type="entry name" value="D-Amino Acid Oxidase, subunit A, domain 2"/>
    <property type="match status" value="1"/>
</dbReference>
<keyword evidence="1 10" id="KW-0963">Cytoplasm</keyword>
<dbReference type="EMBL" id="CP162601">
    <property type="protein sequence ID" value="XDK25974.1"/>
    <property type="molecule type" value="Genomic_DNA"/>
</dbReference>
<feature type="region of interest" description="FAD-dependent cmnm(5)s(2)U34 oxidoreductase" evidence="10">
    <location>
        <begin position="270"/>
        <end position="676"/>
    </location>
</feature>
<feature type="domain" description="FAD dependent oxidoreductase" evidence="11">
    <location>
        <begin position="267"/>
        <end position="636"/>
    </location>
</feature>
<comment type="subcellular location">
    <subcellularLocation>
        <location evidence="10">Cytoplasm</location>
    </subcellularLocation>
</comment>
<dbReference type="NCBIfam" id="NF033855">
    <property type="entry name" value="tRNA_MNMC2"/>
    <property type="match status" value="1"/>
</dbReference>
<dbReference type="InterPro" id="IPR008471">
    <property type="entry name" value="MnmC-like_methylTransf"/>
</dbReference>
<evidence type="ECO:0000256" key="2">
    <source>
        <dbReference type="ARBA" id="ARBA00022603"/>
    </source>
</evidence>
<keyword evidence="6 10" id="KW-0819">tRNA processing</keyword>
<dbReference type="InterPro" id="IPR017610">
    <property type="entry name" value="tRNA_S-uridine_synth_MnmC_C"/>
</dbReference>
<evidence type="ECO:0000256" key="5">
    <source>
        <dbReference type="ARBA" id="ARBA00022691"/>
    </source>
</evidence>
<evidence type="ECO:0000256" key="9">
    <source>
        <dbReference type="ARBA" id="ARBA00023268"/>
    </source>
</evidence>
<evidence type="ECO:0000256" key="8">
    <source>
        <dbReference type="ARBA" id="ARBA00023002"/>
    </source>
</evidence>
<feature type="region of interest" description="tRNA (mnm(5)s(2)U34)-methyltransferase" evidence="10">
    <location>
        <begin position="1"/>
        <end position="244"/>
    </location>
</feature>
<organism evidence="13">
    <name type="scientific">Vibrio sp. HB236076</name>
    <dbReference type="NCBI Taxonomy" id="3232307"/>
    <lineage>
        <taxon>Bacteria</taxon>
        <taxon>Pseudomonadati</taxon>
        <taxon>Pseudomonadota</taxon>
        <taxon>Gammaproteobacteria</taxon>
        <taxon>Vibrionales</taxon>
        <taxon>Vibrionaceae</taxon>
        <taxon>Vibrio</taxon>
    </lineage>
</organism>
<comment type="catalytic activity">
    <reaction evidence="10">
        <text>5-aminomethyl-2-thiouridine(34) in tRNA + S-adenosyl-L-methionine = 5-methylaminomethyl-2-thiouridine(34) in tRNA + S-adenosyl-L-homocysteine + H(+)</text>
        <dbReference type="Rhea" id="RHEA:19569"/>
        <dbReference type="Rhea" id="RHEA-COMP:10195"/>
        <dbReference type="Rhea" id="RHEA-COMP:10197"/>
        <dbReference type="ChEBI" id="CHEBI:15378"/>
        <dbReference type="ChEBI" id="CHEBI:57856"/>
        <dbReference type="ChEBI" id="CHEBI:59789"/>
        <dbReference type="ChEBI" id="CHEBI:74454"/>
        <dbReference type="ChEBI" id="CHEBI:74455"/>
        <dbReference type="EC" id="2.1.1.61"/>
    </reaction>
</comment>
<keyword evidence="9 10" id="KW-0511">Multifunctional enzyme</keyword>
<dbReference type="Gene3D" id="3.50.50.60">
    <property type="entry name" value="FAD/NAD(P)-binding domain"/>
    <property type="match status" value="1"/>
</dbReference>
<dbReference type="SUPFAM" id="SSF51905">
    <property type="entry name" value="FAD/NAD(P)-binding domain"/>
    <property type="match status" value="1"/>
</dbReference>
<dbReference type="Gene3D" id="3.40.50.150">
    <property type="entry name" value="Vaccinia Virus protein VP39"/>
    <property type="match status" value="1"/>
</dbReference>
<name>A0AB39HIB6_9VIBR</name>
<comment type="function">
    <text evidence="10">Catalyzes the last two steps in the biosynthesis of 5-methylaminomethyl-2-thiouridine (mnm(5)s(2)U) at the wobble position (U34) in tRNA. Catalyzes the FAD-dependent demodification of cmnm(5)s(2)U34 to nm(5)s(2)U34, followed by the transfer of a methyl group from S-adenosyl-L-methionine to nm(5)s(2)U34, to form mnm(5)s(2)U34.</text>
</comment>
<evidence type="ECO:0000259" key="12">
    <source>
        <dbReference type="Pfam" id="PF05430"/>
    </source>
</evidence>
<evidence type="ECO:0000256" key="7">
    <source>
        <dbReference type="ARBA" id="ARBA00022827"/>
    </source>
</evidence>
<dbReference type="GO" id="GO:0016645">
    <property type="term" value="F:oxidoreductase activity, acting on the CH-NH group of donors"/>
    <property type="evidence" value="ECO:0007669"/>
    <property type="project" value="InterPro"/>
</dbReference>
<dbReference type="Pfam" id="PF01266">
    <property type="entry name" value="DAO"/>
    <property type="match status" value="1"/>
</dbReference>
<dbReference type="KEGG" id="vih:AB0763_04865"/>
<dbReference type="PANTHER" id="PTHR13847">
    <property type="entry name" value="SARCOSINE DEHYDROGENASE-RELATED"/>
    <property type="match status" value="1"/>
</dbReference>
<dbReference type="GO" id="GO:0004808">
    <property type="term" value="F:tRNA (5-methylaminomethyl-2-thiouridylate)(34)-methyltransferase activity"/>
    <property type="evidence" value="ECO:0007669"/>
    <property type="project" value="UniProtKB-EC"/>
</dbReference>
<keyword evidence="2 10" id="KW-0489">Methyltransferase</keyword>
<evidence type="ECO:0000256" key="1">
    <source>
        <dbReference type="ARBA" id="ARBA00022490"/>
    </source>
</evidence>
<dbReference type="InterPro" id="IPR029063">
    <property type="entry name" value="SAM-dependent_MTases_sf"/>
</dbReference>
<dbReference type="Pfam" id="PF05430">
    <property type="entry name" value="Methyltransf_30"/>
    <property type="match status" value="1"/>
</dbReference>
<evidence type="ECO:0000256" key="10">
    <source>
        <dbReference type="HAMAP-Rule" id="MF_01102"/>
    </source>
</evidence>
<evidence type="ECO:0000256" key="3">
    <source>
        <dbReference type="ARBA" id="ARBA00022630"/>
    </source>
</evidence>
<dbReference type="NCBIfam" id="NF002481">
    <property type="entry name" value="PRK01747.1-2"/>
    <property type="match status" value="1"/>
</dbReference>
<evidence type="ECO:0000256" key="4">
    <source>
        <dbReference type="ARBA" id="ARBA00022679"/>
    </source>
</evidence>
<dbReference type="GO" id="GO:0005737">
    <property type="term" value="C:cytoplasm"/>
    <property type="evidence" value="ECO:0007669"/>
    <property type="project" value="UniProtKB-SubCell"/>
</dbReference>
<evidence type="ECO:0000313" key="13">
    <source>
        <dbReference type="EMBL" id="XDK25974.1"/>
    </source>
</evidence>
<dbReference type="FunFam" id="3.40.50.150:FF:000107">
    <property type="entry name" value="tRNA 5-methylaminomethyl-2-thiouridine biosynthesis bifunctional protein MnmC"/>
    <property type="match status" value="1"/>
</dbReference>
<keyword evidence="5 10" id="KW-0949">S-adenosyl-L-methionine</keyword>
<dbReference type="NCBIfam" id="TIGR03197">
    <property type="entry name" value="MnmC_Cterm"/>
    <property type="match status" value="1"/>
</dbReference>
<keyword evidence="3 10" id="KW-0285">Flavoprotein</keyword>
<dbReference type="RefSeq" id="WP_306101366.1">
    <property type="nucleotide sequence ID" value="NZ_CP162601.1"/>
</dbReference>
<dbReference type="InterPro" id="IPR006076">
    <property type="entry name" value="FAD-dep_OxRdtase"/>
</dbReference>
<accession>A0AB39HIB6</accession>
<dbReference type="InterPro" id="IPR036188">
    <property type="entry name" value="FAD/NAD-bd_sf"/>
</dbReference>
<keyword evidence="7 10" id="KW-0274">FAD</keyword>
<feature type="domain" description="MnmC-like methyltransferase" evidence="12">
    <location>
        <begin position="117"/>
        <end position="242"/>
    </location>
</feature>
<proteinExistence type="inferred from homology"/>
<comment type="cofactor">
    <cofactor evidence="10">
        <name>FAD</name>
        <dbReference type="ChEBI" id="CHEBI:57692"/>
    </cofactor>
</comment>
<sequence length="676" mass="75792">MKSPISHAQLDWNDSGTPVSEHFDDVYFSNVNGLEESRYVFLQQNQLPNRWLDFGHRRFVIAETGFGTGLNFLAAWQQFDQFRQQNPNAAVSELHFISFEKYPVSLKDLRKAHQAWPELKPYAEQLQAHYPIAMPDCHRLVLDQGRITLDLWFGDIHDSIPQMPRPETGLVDAWFLDGFAPSKNPDMWNPRLFSAMAQLAKADATCATFTAAGFVRRGLIEAGFEMKKVKGFGTKREMLAGHLKQRLDGGNRDPWLPANPATSSESIAIIGGGIASAMLAQALLRRKQRVTLYCQHPKVAQGASGNQQGAVYPLLNQEHNNIARFFSSAFLYAKQQYQQLSDSVNFAHQWCGVTQLMWNDKASKKLSPVAELGFPLEMVTAHNAEQTRQVSGIELSCASLHYPLGGWLSPKELTRGLIEECVAQGLVVYYNCEVTELEAADKGWQLTTCTRREGRDDMENRVHHDTVIIANGHQFDHFKPSHDLPLGKVKGQVSHIPTTPALAQLQNVLCYDGYLTPAHPATNQHCIGASYDRHRLDTDFDPIAQAQNRQRLIDCLPEQDWPNEVDSQGNQSRQAIRCVSRDHLPFVGHISEREQAEQAFTAQCDRLPYHDNLFALLGLGSRGISSAPLLAELLASQICGDPLPLPKAVLEALHPSRMWIRKLRKGKAITVKPSKT</sequence>
<dbReference type="InterPro" id="IPR023032">
    <property type="entry name" value="tRNA_MAMT_biosynth_bifunc_MnmC"/>
</dbReference>
<keyword evidence="4 10" id="KW-0808">Transferase</keyword>
<dbReference type="HAMAP" id="MF_01102">
    <property type="entry name" value="MnmC"/>
    <property type="match status" value="1"/>
</dbReference>
<dbReference type="GO" id="GO:0032259">
    <property type="term" value="P:methylation"/>
    <property type="evidence" value="ECO:0007669"/>
    <property type="project" value="UniProtKB-KW"/>
</dbReference>
<dbReference type="PANTHER" id="PTHR13847:SF283">
    <property type="entry name" value="TRNA 5-METHYLAMINOMETHYL-2-THIOURIDINE BIOSYNTHESIS BIFUNCTIONAL PROTEIN MNMC"/>
    <property type="match status" value="1"/>
</dbReference>
<dbReference type="GO" id="GO:0050660">
    <property type="term" value="F:flavin adenine dinucleotide binding"/>
    <property type="evidence" value="ECO:0007669"/>
    <property type="project" value="UniProtKB-UniRule"/>
</dbReference>
<dbReference type="NCBIfam" id="NF002484">
    <property type="entry name" value="PRK01747.1-5"/>
    <property type="match status" value="1"/>
</dbReference>
<gene>
    <name evidence="10 13" type="primary">mnmC</name>
    <name evidence="13" type="ORF">AB0763_04865</name>
</gene>
<reference evidence="13" key="1">
    <citation type="submission" date="2024-07" db="EMBL/GenBank/DDBJ databases">
        <title>Genome Analysis of a Potential Novel Vibrio Species Secreting pH- and Thermo-stable Alginate Lyase and its Application in Producing Alginate Oligosaccharides.</title>
        <authorList>
            <person name="Huang H."/>
            <person name="Bao K."/>
        </authorList>
    </citation>
    <scope>NUCLEOTIDE SEQUENCE</scope>
    <source>
        <strain evidence="13">HB236076</strain>
    </source>
</reference>